<sequence>LQTAVKEWVQSYKVDRELALLDLISFFVQCCGCEGIVTAELYQTNQGNRVVHKMTERFDQETGLYYKKFLAYPWILTIMWPEKLQNDFYPIVGPGPFWKRFRVNFCEFTELLVQQTHSSVLCDGHLMDTVICMLSGLTSSAVYSLRHTSSLAAMKLLTALAGVSQGICTRRRGGQRLCELQKVARIKGRNKQYVELLDQRPQQPNGPLAIDNMISALFKRTFVPRYRDISSDIRVICVAELGCWIKLYPDLFLDNNYLKYIGWMLYDKDASVRMKCILALKALYEKRESAMKLSVFFQKFKKRILSMTQDRQPEITSECMQLLRLISEHYVGVFSSMEYIFLFQFVYAAYRPMATAAGELICRRLLLPPTHEGLAGQNSPAEVDRNMQNMKTLIDFYLQGEFHRHVPYLVDGLWDAAPALVRNWECMTSLLLEPRGGRQALTSQQERVLIEILVAAVRQAAEGHPPAGRELSKKVSATPPPGHAPSPVLT</sequence>
<evidence type="ECO:0000256" key="4">
    <source>
        <dbReference type="SAM" id="MobiDB-lite"/>
    </source>
</evidence>
<dbReference type="PANTHER" id="PTHR11199:SF2">
    <property type="entry name" value="COHESIN SUBUNIT SA"/>
    <property type="match status" value="1"/>
</dbReference>
<reference evidence="6 7" key="1">
    <citation type="submission" date="2019-11" db="EMBL/GenBank/DDBJ databases">
        <authorList>
            <person name="Yang C."/>
            <person name="Li F."/>
        </authorList>
    </citation>
    <scope>NUCLEOTIDE SEQUENCE [LARGE SCALE GENOMIC DNA]</scope>
    <source>
        <strain evidence="6">KB4526</strain>
        <tissue evidence="6">Muscle</tissue>
    </source>
</reference>
<dbReference type="EMBL" id="VOAJ01001709">
    <property type="protein sequence ID" value="KAF0884521.1"/>
    <property type="molecule type" value="Genomic_DNA"/>
</dbReference>
<feature type="non-terminal residue" evidence="6">
    <location>
        <position position="1"/>
    </location>
</feature>
<dbReference type="GO" id="GO:0000785">
    <property type="term" value="C:chromatin"/>
    <property type="evidence" value="ECO:0007669"/>
    <property type="project" value="UniProtKB-UniRule"/>
</dbReference>
<dbReference type="InterPro" id="IPR016024">
    <property type="entry name" value="ARM-type_fold"/>
</dbReference>
<dbReference type="Gene3D" id="1.25.10.10">
    <property type="entry name" value="Leucine-rich Repeat Variant"/>
    <property type="match status" value="1"/>
</dbReference>
<dbReference type="InterPro" id="IPR056396">
    <property type="entry name" value="HEAT_SCC3-SA"/>
</dbReference>
<dbReference type="GO" id="GO:0007059">
    <property type="term" value="P:chromosome segregation"/>
    <property type="evidence" value="ECO:0007669"/>
    <property type="project" value="UniProtKB-KW"/>
</dbReference>
<evidence type="ECO:0000256" key="1">
    <source>
        <dbReference type="ARBA" id="ARBA00005486"/>
    </source>
</evidence>
<evidence type="ECO:0000313" key="6">
    <source>
        <dbReference type="EMBL" id="KAF0884521.1"/>
    </source>
</evidence>
<name>A0A6G1B9T3_CROCR</name>
<dbReference type="Pfam" id="PF08514">
    <property type="entry name" value="STAG"/>
    <property type="match status" value="1"/>
</dbReference>
<organism evidence="6 7">
    <name type="scientific">Crocuta crocuta</name>
    <name type="common">Spotted hyena</name>
    <dbReference type="NCBI Taxonomy" id="9678"/>
    <lineage>
        <taxon>Eukaryota</taxon>
        <taxon>Metazoa</taxon>
        <taxon>Chordata</taxon>
        <taxon>Craniata</taxon>
        <taxon>Vertebrata</taxon>
        <taxon>Euteleostomi</taxon>
        <taxon>Mammalia</taxon>
        <taxon>Eutheria</taxon>
        <taxon>Laurasiatheria</taxon>
        <taxon>Carnivora</taxon>
        <taxon>Feliformia</taxon>
        <taxon>Hyaenidae</taxon>
        <taxon>Crocuta</taxon>
    </lineage>
</organism>
<dbReference type="SUPFAM" id="SSF48371">
    <property type="entry name" value="ARM repeat"/>
    <property type="match status" value="1"/>
</dbReference>
<dbReference type="InterPro" id="IPR013721">
    <property type="entry name" value="STAG"/>
</dbReference>
<comment type="similarity">
    <text evidence="1 3">Belongs to the SCC3 family.</text>
</comment>
<comment type="subcellular location">
    <subcellularLocation>
        <location evidence="3">Nucleus</location>
    </subcellularLocation>
    <subcellularLocation>
        <location evidence="3">Chromosome</location>
    </subcellularLocation>
    <subcellularLocation>
        <location evidence="3">Chromosome</location>
        <location evidence="3">Centromere</location>
    </subcellularLocation>
</comment>
<dbReference type="GO" id="GO:0003682">
    <property type="term" value="F:chromatin binding"/>
    <property type="evidence" value="ECO:0007669"/>
    <property type="project" value="TreeGrafter"/>
</dbReference>
<comment type="function">
    <text evidence="3">Component of cohesin complex, a complex required for the cohesion of sister chromatids after DNA replication. The cohesin complex apparently forms a large proteinaceous ring within which sister chromatids can be trapped. At anaphase, the complex is cleaved and dissociates from chromatin, allowing sister chromatids to segregate.</text>
</comment>
<dbReference type="GO" id="GO:0051301">
    <property type="term" value="P:cell division"/>
    <property type="evidence" value="ECO:0007669"/>
    <property type="project" value="UniProtKB-UniRule"/>
</dbReference>
<dbReference type="Proteomes" id="UP000475037">
    <property type="component" value="Unassembled WGS sequence"/>
</dbReference>
<comment type="caution">
    <text evidence="6">The sequence shown here is derived from an EMBL/GenBank/DDBJ whole genome shotgun (WGS) entry which is preliminary data.</text>
</comment>
<dbReference type="Pfam" id="PF21581">
    <property type="entry name" value="SCD"/>
    <property type="match status" value="1"/>
</dbReference>
<dbReference type="GO" id="GO:0007062">
    <property type="term" value="P:sister chromatid cohesion"/>
    <property type="evidence" value="ECO:0007669"/>
    <property type="project" value="UniProtKB-UniRule"/>
</dbReference>
<keyword evidence="2 3" id="KW-0159">Chromosome partition</keyword>
<dbReference type="Pfam" id="PF24571">
    <property type="entry name" value="HEAT_SCC3-SA"/>
    <property type="match status" value="1"/>
</dbReference>
<dbReference type="GO" id="GO:0005634">
    <property type="term" value="C:nucleus"/>
    <property type="evidence" value="ECO:0007669"/>
    <property type="project" value="UniProtKB-SubCell"/>
</dbReference>
<keyword evidence="3" id="KW-0132">Cell division</keyword>
<gene>
    <name evidence="6" type="primary">Stag2</name>
    <name evidence="6" type="ORF">FOF47_R04686</name>
</gene>
<keyword evidence="3" id="KW-0539">Nucleus</keyword>
<feature type="non-terminal residue" evidence="6">
    <location>
        <position position="490"/>
    </location>
</feature>
<keyword evidence="3" id="KW-0158">Chromosome</keyword>
<evidence type="ECO:0000313" key="7">
    <source>
        <dbReference type="Proteomes" id="UP000475037"/>
    </source>
</evidence>
<protein>
    <recommendedName>
        <fullName evidence="3">Cohesin subunit SA</fullName>
    </recommendedName>
    <alternativeName>
        <fullName evidence="3">SCC3 homolog</fullName>
    </alternativeName>
    <alternativeName>
        <fullName evidence="3">Stromal antigen</fullName>
    </alternativeName>
</protein>
<evidence type="ECO:0000256" key="2">
    <source>
        <dbReference type="ARBA" id="ARBA00022829"/>
    </source>
</evidence>
<keyword evidence="7" id="KW-1185">Reference proteome</keyword>
<dbReference type="InterPro" id="IPR020839">
    <property type="entry name" value="SCD"/>
</dbReference>
<dbReference type="GO" id="GO:0008278">
    <property type="term" value="C:cohesin complex"/>
    <property type="evidence" value="ECO:0007669"/>
    <property type="project" value="UniProtKB-UniRule"/>
</dbReference>
<dbReference type="AlphaFoldDB" id="A0A6G1B9T3"/>
<comment type="subunit">
    <text evidence="3">Part of the cohesin complex which is composed of a heterodimer between a SMC1 protein (SMC1A or SMC1B) and SMC3, which are attached via their hinge domain, and RAD21 which link them at their heads, and one STAG protein.</text>
</comment>
<dbReference type="PROSITE" id="PS51425">
    <property type="entry name" value="SCD"/>
    <property type="match status" value="1"/>
</dbReference>
<evidence type="ECO:0000256" key="3">
    <source>
        <dbReference type="RuleBase" id="RU369063"/>
    </source>
</evidence>
<dbReference type="InterPro" id="IPR011989">
    <property type="entry name" value="ARM-like"/>
</dbReference>
<accession>A0A6G1B9T3</accession>
<keyword evidence="3" id="KW-0131">Cell cycle</keyword>
<feature type="region of interest" description="Disordered" evidence="4">
    <location>
        <begin position="463"/>
        <end position="490"/>
    </location>
</feature>
<proteinExistence type="inferred from homology"/>
<dbReference type="InterPro" id="IPR039662">
    <property type="entry name" value="Cohesin_Scc3/SA"/>
</dbReference>
<dbReference type="PANTHER" id="PTHR11199">
    <property type="entry name" value="STROMAL ANTIGEN"/>
    <property type="match status" value="1"/>
</dbReference>
<dbReference type="GO" id="GO:0000775">
    <property type="term" value="C:chromosome, centromeric region"/>
    <property type="evidence" value="ECO:0007669"/>
    <property type="project" value="UniProtKB-SubCell"/>
</dbReference>
<feature type="domain" description="SCD" evidence="5">
    <location>
        <begin position="222"/>
        <end position="307"/>
    </location>
</feature>
<evidence type="ECO:0000259" key="5">
    <source>
        <dbReference type="PROSITE" id="PS51425"/>
    </source>
</evidence>